<keyword evidence="2" id="KW-0804">Transcription</keyword>
<proteinExistence type="predicted"/>
<dbReference type="GO" id="GO:0005634">
    <property type="term" value="C:nucleus"/>
    <property type="evidence" value="ECO:0007669"/>
    <property type="project" value="UniProtKB-SubCell"/>
</dbReference>
<dbReference type="GO" id="GO:0003700">
    <property type="term" value="F:DNA-binding transcription factor activity"/>
    <property type="evidence" value="ECO:0007669"/>
    <property type="project" value="InterPro"/>
</dbReference>
<evidence type="ECO:0000256" key="3">
    <source>
        <dbReference type="ARBA" id="ARBA00023242"/>
    </source>
</evidence>
<dbReference type="AlphaFoldDB" id="A0A835Q723"/>
<dbReference type="InterPro" id="IPR006447">
    <property type="entry name" value="Myb_dom_plants"/>
</dbReference>
<dbReference type="Proteomes" id="UP000639772">
    <property type="component" value="Chromosome 10"/>
</dbReference>
<evidence type="ECO:0000256" key="4">
    <source>
        <dbReference type="SAM" id="MobiDB-lite"/>
    </source>
</evidence>
<dbReference type="PANTHER" id="PTHR31003:SF19">
    <property type="entry name" value="MYB FAMILY TRANSCRIPTION FACTOR EFM"/>
    <property type="match status" value="1"/>
</dbReference>
<keyword evidence="1" id="KW-0805">Transcription regulation</keyword>
<dbReference type="Gene3D" id="1.10.10.60">
    <property type="entry name" value="Homeodomain-like"/>
    <property type="match status" value="1"/>
</dbReference>
<dbReference type="NCBIfam" id="TIGR01557">
    <property type="entry name" value="myb_SHAQKYF"/>
    <property type="match status" value="1"/>
</dbReference>
<dbReference type="InterPro" id="IPR044787">
    <property type="entry name" value="HHO5-like"/>
</dbReference>
<sequence>MEAYRHQLHTYQTSHGPRPLLEEFIPLKNMSIEESEKPAPMEKANWMVSAQLWSSPTAADATERSVPQLKESAENCFALISKPRCGGAFHPFSKDKNKDSTVPPPPPPSSPRRHPFFLPFYWGSSPELALASVDGGMEEQIESRGSERWTGCKVSGGDQPQSVATPKQIRELMKVDGLTNDEVKSHLRSTDCTPEGRCRRPRGGGWAAAGGSGRHLGPPGIRHVGSGCRGAHNVRCASLRGALLPSAAVAAGLLQTPSTSSGGCLKLHGHLQPLYPLLRRPGIRGVKGRRSRTHGSDRRASKRSREGSRGRREEEEGWRKR</sequence>
<feature type="region of interest" description="Disordered" evidence="4">
    <location>
        <begin position="281"/>
        <end position="321"/>
    </location>
</feature>
<feature type="compositionally biased region" description="Gly residues" evidence="4">
    <location>
        <begin position="203"/>
        <end position="214"/>
    </location>
</feature>
<evidence type="ECO:0000313" key="6">
    <source>
        <dbReference type="Proteomes" id="UP000639772"/>
    </source>
</evidence>
<dbReference type="EMBL" id="JADCNM010000010">
    <property type="protein sequence ID" value="KAG0465346.1"/>
    <property type="molecule type" value="Genomic_DNA"/>
</dbReference>
<name>A0A835Q723_VANPL</name>
<dbReference type="PANTHER" id="PTHR31003">
    <property type="entry name" value="MYB FAMILY TRANSCRIPTION FACTOR"/>
    <property type="match status" value="1"/>
</dbReference>
<reference evidence="5 6" key="1">
    <citation type="journal article" date="2020" name="Nat. Food">
        <title>A phased Vanilla planifolia genome enables genetic improvement of flavour and production.</title>
        <authorList>
            <person name="Hasing T."/>
            <person name="Tang H."/>
            <person name="Brym M."/>
            <person name="Khazi F."/>
            <person name="Huang T."/>
            <person name="Chambers A.H."/>
        </authorList>
    </citation>
    <scope>NUCLEOTIDE SEQUENCE [LARGE SCALE GENOMIC DNA]</scope>
    <source>
        <tissue evidence="5">Leaf</tissue>
    </source>
</reference>
<evidence type="ECO:0000313" key="5">
    <source>
        <dbReference type="EMBL" id="KAG0465346.1"/>
    </source>
</evidence>
<evidence type="ECO:0000256" key="1">
    <source>
        <dbReference type="ARBA" id="ARBA00023015"/>
    </source>
</evidence>
<feature type="region of interest" description="Disordered" evidence="4">
    <location>
        <begin position="191"/>
        <end position="214"/>
    </location>
</feature>
<feature type="region of interest" description="Disordered" evidence="4">
    <location>
        <begin position="89"/>
        <end position="112"/>
    </location>
</feature>
<keyword evidence="3" id="KW-0539">Nucleus</keyword>
<feature type="compositionally biased region" description="Basic and acidic residues" evidence="4">
    <location>
        <begin position="294"/>
        <end position="321"/>
    </location>
</feature>
<protein>
    <submittedName>
        <fullName evidence="5">Uncharacterized protein</fullName>
    </submittedName>
</protein>
<accession>A0A835Q723</accession>
<gene>
    <name evidence="5" type="ORF">HPP92_019510</name>
</gene>
<dbReference type="GO" id="GO:0003677">
    <property type="term" value="F:DNA binding"/>
    <property type="evidence" value="ECO:0007669"/>
    <property type="project" value="UniProtKB-KW"/>
</dbReference>
<comment type="caution">
    <text evidence="5">The sequence shown here is derived from an EMBL/GenBank/DDBJ whole genome shotgun (WGS) entry which is preliminary data.</text>
</comment>
<evidence type="ECO:0000256" key="2">
    <source>
        <dbReference type="ARBA" id="ARBA00023163"/>
    </source>
</evidence>
<organism evidence="5 6">
    <name type="scientific">Vanilla planifolia</name>
    <name type="common">Vanilla</name>
    <dbReference type="NCBI Taxonomy" id="51239"/>
    <lineage>
        <taxon>Eukaryota</taxon>
        <taxon>Viridiplantae</taxon>
        <taxon>Streptophyta</taxon>
        <taxon>Embryophyta</taxon>
        <taxon>Tracheophyta</taxon>
        <taxon>Spermatophyta</taxon>
        <taxon>Magnoliopsida</taxon>
        <taxon>Liliopsida</taxon>
        <taxon>Asparagales</taxon>
        <taxon>Orchidaceae</taxon>
        <taxon>Vanilloideae</taxon>
        <taxon>Vanilleae</taxon>
        <taxon>Vanilla</taxon>
    </lineage>
</organism>
<dbReference type="OrthoDB" id="1908613at2759"/>